<dbReference type="AlphaFoldDB" id="A0A1G2MY09"/>
<evidence type="ECO:0000313" key="1">
    <source>
        <dbReference type="EMBL" id="OHA28777.1"/>
    </source>
</evidence>
<evidence type="ECO:0000313" key="2">
    <source>
        <dbReference type="Proteomes" id="UP000178089"/>
    </source>
</evidence>
<accession>A0A1G2MY09</accession>
<dbReference type="EMBL" id="MHRT01000007">
    <property type="protein sequence ID" value="OHA28777.1"/>
    <property type="molecule type" value="Genomic_DNA"/>
</dbReference>
<gene>
    <name evidence="1" type="ORF">A3F51_02220</name>
</gene>
<reference evidence="1 2" key="1">
    <citation type="journal article" date="2016" name="Nat. Commun.">
        <title>Thousands of microbial genomes shed light on interconnected biogeochemical processes in an aquifer system.</title>
        <authorList>
            <person name="Anantharaman K."/>
            <person name="Brown C.T."/>
            <person name="Hug L.A."/>
            <person name="Sharon I."/>
            <person name="Castelle C.J."/>
            <person name="Probst A.J."/>
            <person name="Thomas B.C."/>
            <person name="Singh A."/>
            <person name="Wilkins M.J."/>
            <person name="Karaoz U."/>
            <person name="Brodie E.L."/>
            <person name="Williams K.H."/>
            <person name="Hubbard S.S."/>
            <person name="Banfield J.F."/>
        </authorList>
    </citation>
    <scope>NUCLEOTIDE SEQUENCE [LARGE SCALE GENOMIC DNA]</scope>
</reference>
<proteinExistence type="predicted"/>
<dbReference type="Proteomes" id="UP000178089">
    <property type="component" value="Unassembled WGS sequence"/>
</dbReference>
<name>A0A1G2MY09_9BACT</name>
<evidence type="ECO:0008006" key="3">
    <source>
        <dbReference type="Google" id="ProtNLM"/>
    </source>
</evidence>
<protein>
    <recommendedName>
        <fullName evidence="3">Peptidase C39-like domain-containing protein</fullName>
    </recommendedName>
</protein>
<organism evidence="1 2">
    <name type="scientific">Candidatus Taylorbacteria bacterium RIFCSPHIGHO2_12_FULL_45_16</name>
    <dbReference type="NCBI Taxonomy" id="1802315"/>
    <lineage>
        <taxon>Bacteria</taxon>
        <taxon>Candidatus Tayloriibacteriota</taxon>
    </lineage>
</organism>
<sequence>MTLDQIPHHLPINLETFGFVEREKDSVGRTVKNRCGRDFFYYALHYYDPTAFSPSTLCPTEIERRGIFGIPMPAALVWTGLSFRHIPRLFKERGLTLRINSLAIFSYWNFMRGMLFKKPAPFEQEIAEIQKAIDNGNVVGIDVAIKFGGLIDHVMFVYGYDNENLYVLDTRKVPWLSYEKITPDRDKRFIMKLPFSTIKKNWTRWNRAWIISSPTSLSSLGAANR</sequence>
<comment type="caution">
    <text evidence="1">The sequence shown here is derived from an EMBL/GenBank/DDBJ whole genome shotgun (WGS) entry which is preliminary data.</text>
</comment>